<evidence type="ECO:0000313" key="2">
    <source>
        <dbReference type="EMBL" id="AGT45839.1"/>
    </source>
</evidence>
<sequence length="113" mass="12860">MFDERRRQKRVDVNIPIRVKWADGQGNRCEEVTRSINVSADGAIFVLKQQLKMGTVLELSLPLPKQMQKGVSPKTVYEAMGLVTRVEHTPDRLGFKIAVRFRAASSKQYRAES</sequence>
<dbReference type="EMBL" id="KC770996">
    <property type="protein sequence ID" value="AGT45839.1"/>
    <property type="molecule type" value="Genomic_DNA"/>
</dbReference>
<accession>A0A067XR90</accession>
<evidence type="ECO:0000259" key="1">
    <source>
        <dbReference type="Pfam" id="PF07238"/>
    </source>
</evidence>
<dbReference type="Gene3D" id="2.40.10.220">
    <property type="entry name" value="predicted glycosyltransferase like domains"/>
    <property type="match status" value="1"/>
</dbReference>
<dbReference type="InterPro" id="IPR009875">
    <property type="entry name" value="PilZ_domain"/>
</dbReference>
<feature type="domain" description="PilZ" evidence="1">
    <location>
        <begin position="4"/>
        <end position="106"/>
    </location>
</feature>
<dbReference type="SUPFAM" id="SSF141371">
    <property type="entry name" value="PilZ domain-like"/>
    <property type="match status" value="1"/>
</dbReference>
<dbReference type="GO" id="GO:0035438">
    <property type="term" value="F:cyclic-di-GMP binding"/>
    <property type="evidence" value="ECO:0007669"/>
    <property type="project" value="InterPro"/>
</dbReference>
<organism evidence="2">
    <name type="scientific">uncultured marine bacterium PPT_M2</name>
    <dbReference type="NCBI Taxonomy" id="1381397"/>
    <lineage>
        <taxon>Bacteria</taxon>
        <taxon>environmental samples</taxon>
    </lineage>
</organism>
<protein>
    <recommendedName>
        <fullName evidence="1">PilZ domain-containing protein</fullName>
    </recommendedName>
</protein>
<dbReference type="AlphaFoldDB" id="A0A067XR90"/>
<gene>
    <name evidence="2" type="ORF">PPT_M2_31</name>
</gene>
<proteinExistence type="predicted"/>
<reference evidence="2" key="1">
    <citation type="submission" date="2013-03" db="EMBL/GenBank/DDBJ databases">
        <authorList>
            <person name="Tan H."/>
            <person name="Mooij M.J."/>
            <person name="Barret M."/>
            <person name="O'Gara F."/>
        </authorList>
    </citation>
    <scope>NUCLEOTIDE SEQUENCE</scope>
</reference>
<dbReference type="Pfam" id="PF07238">
    <property type="entry name" value="PilZ"/>
    <property type="match status" value="1"/>
</dbReference>
<name>A0A067XR90_9BACT</name>